<dbReference type="RefSeq" id="WP_207860929.1">
    <property type="nucleotide sequence ID" value="NZ_JAFREP010000020.1"/>
</dbReference>
<feature type="signal peptide" evidence="1">
    <location>
        <begin position="1"/>
        <end position="22"/>
    </location>
</feature>
<dbReference type="NCBIfam" id="TIGR03436">
    <property type="entry name" value="acidobact_VWFA"/>
    <property type="match status" value="1"/>
</dbReference>
<dbReference type="Gene3D" id="3.40.50.410">
    <property type="entry name" value="von Willebrand factor, type A domain"/>
    <property type="match status" value="1"/>
</dbReference>
<feature type="chain" id="PRO_5035325701" evidence="1">
    <location>
        <begin position="23"/>
        <end position="704"/>
    </location>
</feature>
<dbReference type="SMART" id="SM00327">
    <property type="entry name" value="VWA"/>
    <property type="match status" value="1"/>
</dbReference>
<keyword evidence="1" id="KW-0732">Signal</keyword>
<gene>
    <name evidence="3" type="ORF">J3U88_20925</name>
</gene>
<evidence type="ECO:0000259" key="2">
    <source>
        <dbReference type="PROSITE" id="PS50234"/>
    </source>
</evidence>
<dbReference type="InterPro" id="IPR036465">
    <property type="entry name" value="vWFA_dom_sf"/>
</dbReference>
<dbReference type="PROSITE" id="PS50234">
    <property type="entry name" value="VWFA"/>
    <property type="match status" value="1"/>
</dbReference>
<comment type="caution">
    <text evidence="3">The sequence shown here is derived from an EMBL/GenBank/DDBJ whole genome shotgun (WGS) entry which is preliminary data.</text>
</comment>
<dbReference type="InterPro" id="IPR002035">
    <property type="entry name" value="VWF_A"/>
</dbReference>
<name>A0A8J7U5K7_9BACT</name>
<accession>A0A8J7U5K7</accession>
<proteinExistence type="predicted"/>
<dbReference type="InterPro" id="IPR017802">
    <property type="entry name" value="VWFA-rel_acidobac-type"/>
</dbReference>
<keyword evidence="4" id="KW-1185">Reference proteome</keyword>
<organism evidence="3 4">
    <name type="scientific">Acanthopleuribacter pedis</name>
    <dbReference type="NCBI Taxonomy" id="442870"/>
    <lineage>
        <taxon>Bacteria</taxon>
        <taxon>Pseudomonadati</taxon>
        <taxon>Acidobacteriota</taxon>
        <taxon>Holophagae</taxon>
        <taxon>Acanthopleuribacterales</taxon>
        <taxon>Acanthopleuribacteraceae</taxon>
        <taxon>Acanthopleuribacter</taxon>
    </lineage>
</organism>
<dbReference type="Pfam" id="PF13519">
    <property type="entry name" value="VWA_2"/>
    <property type="match status" value="1"/>
</dbReference>
<feature type="domain" description="VWFA" evidence="2">
    <location>
        <begin position="494"/>
        <end position="667"/>
    </location>
</feature>
<sequence>MNPFRRALVLLLLLFAPASAWATKDIHFFTLEVQPDGENMVVRAAPEPLIAFNLLKDDNYAINQNDFTAVLDNPLRQTAFLLRTLERNRGTIYDGKSDYLPVISYRFELAVRDVRGEIISDKNYKVILGLNKTAGEGVIVCDCLEEPITFPINQLSNPTTYREFLINTVMPFGKAGFPMPSQEEFLVDLYFRWPQVEVAKKDFNVFDLFPSLILWDRDLITKIKINLGSTYVHQKDNLINQTQDYQLKVYQQAIALYGKALEDLKKGASEAVPTLEDYVSVIPDDKKALKRLMESYLAVGMDDEAFSLISRFQPMFATIREGLSNQRDLAGKAESRRNRLMGRLGRFARNKQVKLKITSPEPNDLVTGTTDLTFSLAGNEAPVLVIECYLEEQRIARLTKPPYKVPFTVDGNFGKLSLRVSAYFEDETFSEDEIVVDTLRVDEEERVQLVPLHASVFNLRANGERELTKEDFVLKENKKVKEIAHFRKDTAPLRIAIILDTSISMFGDKLYRAMYAVKTFLSKLSPEDAVAIYTFDSKVLKMTDFTNEFDELVPRVMTLSPLGATRLYDAMLVANDALVGQNGTKVMIVVSDGDDSDSATTDIHVAGALRNSPVMVYPIILPGGVFPEPQEAAMFLESMARLTGSIYTRVRRVDNLDEKFDRIYQDFKSFYYIDYYSTEFNPNKRDLRLNLKKGGTRVRFRTLN</sequence>
<dbReference type="EMBL" id="JAFREP010000020">
    <property type="protein sequence ID" value="MBO1320954.1"/>
    <property type="molecule type" value="Genomic_DNA"/>
</dbReference>
<dbReference type="Proteomes" id="UP000664417">
    <property type="component" value="Unassembled WGS sequence"/>
</dbReference>
<dbReference type="AlphaFoldDB" id="A0A8J7U5K7"/>
<evidence type="ECO:0000313" key="3">
    <source>
        <dbReference type="EMBL" id="MBO1320954.1"/>
    </source>
</evidence>
<protein>
    <submittedName>
        <fullName evidence="3">VWA domain-containing protein</fullName>
    </submittedName>
</protein>
<dbReference type="CDD" id="cd00198">
    <property type="entry name" value="vWFA"/>
    <property type="match status" value="1"/>
</dbReference>
<evidence type="ECO:0000313" key="4">
    <source>
        <dbReference type="Proteomes" id="UP000664417"/>
    </source>
</evidence>
<dbReference type="SUPFAM" id="SSF53300">
    <property type="entry name" value="vWA-like"/>
    <property type="match status" value="1"/>
</dbReference>
<reference evidence="3" key="1">
    <citation type="submission" date="2021-03" db="EMBL/GenBank/DDBJ databases">
        <authorList>
            <person name="Wang G."/>
        </authorList>
    </citation>
    <scope>NUCLEOTIDE SEQUENCE</scope>
    <source>
        <strain evidence="3">KCTC 12899</strain>
    </source>
</reference>
<evidence type="ECO:0000256" key="1">
    <source>
        <dbReference type="SAM" id="SignalP"/>
    </source>
</evidence>